<evidence type="ECO:0000313" key="16">
    <source>
        <dbReference type="Proteomes" id="UP001266305"/>
    </source>
</evidence>
<evidence type="ECO:0000256" key="7">
    <source>
        <dbReference type="ARBA" id="ARBA00032380"/>
    </source>
</evidence>
<dbReference type="Pfam" id="PF00348">
    <property type="entry name" value="polyprenyl_synt"/>
    <property type="match status" value="2"/>
</dbReference>
<evidence type="ECO:0000256" key="14">
    <source>
        <dbReference type="RuleBase" id="RU004466"/>
    </source>
</evidence>
<keyword evidence="4 14" id="KW-0808">Transferase</keyword>
<sequence length="336" mass="37898">MNGDQKSDAYAQEKQDLVQHFSQIVRVLTEDEMGHPETGDAIARLKEVLEHNATGGKYHRALTVLAAFRELGEPRKQDADSLQRALTVGWCVELLQAFFLVVDDIMDSSLTCLGQICWYQKPGMGLDAINDAVLLEACNYCLLKLYCQEQPSYLNLIELFLQSSYQTEIGQTLDLITVPQGNVDLGRFTEKSEKEHANAKKILLEMGEFFQIQDDYLDLSGDPSVTGKVGTDIQDNKCSWLVVQCLQEATLEQYQILKNYGQKEAEKVARVKALYEELDLPVVFLQYEEDSYSHIMGLIEQYVAPLPQPSFWGWCEKSTSGKSDLETAWVGRGGSR</sequence>
<protein>
    <recommendedName>
        <fullName evidence="11">Farnesyl pyrophosphate synthase</fullName>
    </recommendedName>
    <alternativeName>
        <fullName evidence="10">(2E,6E)-farnesyl diphosphate synthase</fullName>
    </alternativeName>
    <alternativeName>
        <fullName evidence="9">Dimethylallyltranstransferase</fullName>
    </alternativeName>
    <alternativeName>
        <fullName evidence="8">Farnesyl diphosphate synthase</fullName>
    </alternativeName>
    <alternativeName>
        <fullName evidence="7">Geranyltranstransferase</fullName>
    </alternativeName>
</protein>
<dbReference type="EMBL" id="JASSZA010000023">
    <property type="protein sequence ID" value="KAK2082888.1"/>
    <property type="molecule type" value="Genomic_DNA"/>
</dbReference>
<comment type="cofactor">
    <cofactor evidence="1">
        <name>Mg(2+)</name>
        <dbReference type="ChEBI" id="CHEBI:18420"/>
    </cofactor>
</comment>
<dbReference type="Gene3D" id="1.10.600.10">
    <property type="entry name" value="Farnesyl Diphosphate Synthase"/>
    <property type="match status" value="2"/>
</dbReference>
<comment type="pathway">
    <text evidence="2">Isoprenoid biosynthesis; geranyl diphosphate biosynthesis; geranyl diphosphate from dimethylallyl diphosphate and isopentenyl diphosphate: step 1/1.</text>
</comment>
<evidence type="ECO:0000256" key="5">
    <source>
        <dbReference type="ARBA" id="ARBA00022723"/>
    </source>
</evidence>
<evidence type="ECO:0000256" key="11">
    <source>
        <dbReference type="ARBA" id="ARBA00034546"/>
    </source>
</evidence>
<dbReference type="InterPro" id="IPR000092">
    <property type="entry name" value="Polyprenyl_synt"/>
</dbReference>
<evidence type="ECO:0000256" key="4">
    <source>
        <dbReference type="ARBA" id="ARBA00022679"/>
    </source>
</evidence>
<evidence type="ECO:0000256" key="3">
    <source>
        <dbReference type="ARBA" id="ARBA00005035"/>
    </source>
</evidence>
<proteinExistence type="inferred from homology"/>
<evidence type="ECO:0000256" key="12">
    <source>
        <dbReference type="ARBA" id="ARBA00049291"/>
    </source>
</evidence>
<keyword evidence="5" id="KW-0479">Metal-binding</keyword>
<comment type="caution">
    <text evidence="15">The sequence shown here is derived from an EMBL/GenBank/DDBJ whole genome shotgun (WGS) entry which is preliminary data.</text>
</comment>
<evidence type="ECO:0000256" key="6">
    <source>
        <dbReference type="ARBA" id="ARBA00022842"/>
    </source>
</evidence>
<evidence type="ECO:0000256" key="10">
    <source>
        <dbReference type="ARBA" id="ARBA00032873"/>
    </source>
</evidence>
<keyword evidence="16" id="KW-1185">Reference proteome</keyword>
<organism evidence="15 16">
    <name type="scientific">Saguinus oedipus</name>
    <name type="common">Cotton-top tamarin</name>
    <name type="synonym">Oedipomidas oedipus</name>
    <dbReference type="NCBI Taxonomy" id="9490"/>
    <lineage>
        <taxon>Eukaryota</taxon>
        <taxon>Metazoa</taxon>
        <taxon>Chordata</taxon>
        <taxon>Craniata</taxon>
        <taxon>Vertebrata</taxon>
        <taxon>Euteleostomi</taxon>
        <taxon>Mammalia</taxon>
        <taxon>Eutheria</taxon>
        <taxon>Euarchontoglires</taxon>
        <taxon>Primates</taxon>
        <taxon>Haplorrhini</taxon>
        <taxon>Platyrrhini</taxon>
        <taxon>Cebidae</taxon>
        <taxon>Callitrichinae</taxon>
        <taxon>Saguinus</taxon>
    </lineage>
</organism>
<comment type="catalytic activity">
    <reaction evidence="13">
        <text>isopentenyl diphosphate + (2E)-geranyl diphosphate = (2E,6E)-farnesyl diphosphate + diphosphate</text>
        <dbReference type="Rhea" id="RHEA:19361"/>
        <dbReference type="ChEBI" id="CHEBI:33019"/>
        <dbReference type="ChEBI" id="CHEBI:58057"/>
        <dbReference type="ChEBI" id="CHEBI:128769"/>
        <dbReference type="ChEBI" id="CHEBI:175763"/>
        <dbReference type="EC" id="2.5.1.10"/>
    </reaction>
</comment>
<dbReference type="PROSITE" id="PS00444">
    <property type="entry name" value="POLYPRENYL_SYNTHASE_2"/>
    <property type="match status" value="1"/>
</dbReference>
<evidence type="ECO:0000256" key="1">
    <source>
        <dbReference type="ARBA" id="ARBA00001946"/>
    </source>
</evidence>
<dbReference type="Proteomes" id="UP001266305">
    <property type="component" value="Unassembled WGS sequence"/>
</dbReference>
<evidence type="ECO:0000256" key="9">
    <source>
        <dbReference type="ARBA" id="ARBA00032448"/>
    </source>
</evidence>
<evidence type="ECO:0000313" key="15">
    <source>
        <dbReference type="EMBL" id="KAK2082888.1"/>
    </source>
</evidence>
<keyword evidence="6" id="KW-0460">Magnesium</keyword>
<evidence type="ECO:0000256" key="8">
    <source>
        <dbReference type="ARBA" id="ARBA00032424"/>
    </source>
</evidence>
<dbReference type="SUPFAM" id="SSF48576">
    <property type="entry name" value="Terpenoid synthases"/>
    <property type="match status" value="1"/>
</dbReference>
<dbReference type="PANTHER" id="PTHR11525">
    <property type="entry name" value="FARNESYL-PYROPHOSPHATE SYNTHETASE"/>
    <property type="match status" value="1"/>
</dbReference>
<evidence type="ECO:0000256" key="2">
    <source>
        <dbReference type="ARBA" id="ARBA00004932"/>
    </source>
</evidence>
<accession>A0ABQ9TDS1</accession>
<dbReference type="InterPro" id="IPR033749">
    <property type="entry name" value="Polyprenyl_synt_CS"/>
</dbReference>
<dbReference type="InterPro" id="IPR039702">
    <property type="entry name" value="FPS1-like"/>
</dbReference>
<dbReference type="CDD" id="cd00685">
    <property type="entry name" value="Trans_IPPS_HT"/>
    <property type="match status" value="1"/>
</dbReference>
<comment type="similarity">
    <text evidence="14">Belongs to the FPP/GGPP synthase family.</text>
</comment>
<comment type="catalytic activity">
    <reaction evidence="12">
        <text>isopentenyl diphosphate + dimethylallyl diphosphate = (2E)-geranyl diphosphate + diphosphate</text>
        <dbReference type="Rhea" id="RHEA:22408"/>
        <dbReference type="ChEBI" id="CHEBI:33019"/>
        <dbReference type="ChEBI" id="CHEBI:57623"/>
        <dbReference type="ChEBI" id="CHEBI:58057"/>
        <dbReference type="ChEBI" id="CHEBI:128769"/>
        <dbReference type="EC" id="2.5.1.1"/>
    </reaction>
</comment>
<dbReference type="PANTHER" id="PTHR11525:SF0">
    <property type="entry name" value="FARNESYL PYROPHOSPHATE SYNTHASE"/>
    <property type="match status" value="1"/>
</dbReference>
<comment type="pathway">
    <text evidence="3">Isoprenoid biosynthesis; farnesyl diphosphate biosynthesis; farnesyl diphosphate from geranyl diphosphate and isopentenyl diphosphate: step 1/1.</text>
</comment>
<name>A0ABQ9TDS1_SAGOE</name>
<gene>
    <name evidence="15" type="ORF">P7K49_038124</name>
</gene>
<dbReference type="InterPro" id="IPR008949">
    <property type="entry name" value="Isoprenoid_synthase_dom_sf"/>
</dbReference>
<reference evidence="15 16" key="1">
    <citation type="submission" date="2023-05" db="EMBL/GenBank/DDBJ databases">
        <title>B98-5 Cell Line De Novo Hybrid Assembly: An Optical Mapping Approach.</title>
        <authorList>
            <person name="Kananen K."/>
            <person name="Auerbach J.A."/>
            <person name="Kautto E."/>
            <person name="Blachly J.S."/>
        </authorList>
    </citation>
    <scope>NUCLEOTIDE SEQUENCE [LARGE SCALE GENOMIC DNA]</scope>
    <source>
        <strain evidence="15">B95-8</strain>
        <tissue evidence="15">Cell line</tissue>
    </source>
</reference>
<evidence type="ECO:0000256" key="13">
    <source>
        <dbReference type="ARBA" id="ARBA00049399"/>
    </source>
</evidence>